<dbReference type="AlphaFoldDB" id="A0A7H8NGV2"/>
<reference evidence="3 4" key="1">
    <citation type="submission" date="2020-06" db="EMBL/GenBank/DDBJ databases">
        <title>Genome mining for natural products.</title>
        <authorList>
            <person name="Zhang B."/>
            <person name="Shi J."/>
            <person name="Ge H."/>
        </authorList>
    </citation>
    <scope>NUCLEOTIDE SEQUENCE [LARGE SCALE GENOMIC DNA]</scope>
    <source>
        <strain evidence="3 4">NA00687</strain>
    </source>
</reference>
<evidence type="ECO:0000313" key="4">
    <source>
        <dbReference type="Proteomes" id="UP000509303"/>
    </source>
</evidence>
<dbReference type="EMBL" id="CP054929">
    <property type="protein sequence ID" value="QKW53745.1"/>
    <property type="molecule type" value="Genomic_DNA"/>
</dbReference>
<evidence type="ECO:0000256" key="1">
    <source>
        <dbReference type="SAM" id="MobiDB-lite"/>
    </source>
</evidence>
<dbReference type="SMART" id="SM00860">
    <property type="entry name" value="SMI1_KNR4"/>
    <property type="match status" value="1"/>
</dbReference>
<accession>A0A7H8NGV2</accession>
<dbReference type="Proteomes" id="UP000509303">
    <property type="component" value="Chromosome"/>
</dbReference>
<proteinExistence type="predicted"/>
<dbReference type="InterPro" id="IPR018958">
    <property type="entry name" value="Knr4/Smi1-like_dom"/>
</dbReference>
<sequence>MTETEDWRPFLERWSREWAGATAHDTAGDELSAGDQEALRARWLGFPPASEERVRALEERLGHRLPPSYRTFLTVSDGWRHAGGFVYLLAGTDDVRWHRDESELSEFFPGELEDDPTPEDVLLAGMWERALQLDVESDAVYVLLDPGDVGDDGEWAVYCHASWRASPPERYASFRAFMEDMYREFHHLRASSADRAGAEFVNPTTRKLDASVEAARLDALAGRYERAEAALAEASSYGRPRAAELRDQIRRLLGETSMVDFGTLARDPVYAPEIFPLLAAEHVDGDHDDAVWGYCLHGASDAVRELADETLRRTREGTYRYTAPGDFGRAVEQARDQARWGETDAAWRTLRAALPAWRPLGPDHLAPVGLCADPLLGPLLTPDRGRELLATPRAGQAGEAPAPAADPDPPGLAWLADEDPGGPLASYRFVLVESVRPADLPGRLGATDASELSEPMPLEHTRRQRRTDVTWRDEAMAAVGSAGPDWSFAWEARPPSEFAEHRFASPGTAASRGTRAVTVWSEPARARRRGLFHLSVAEDGAERYALTVRDGEVSSRGPVPEAFRPDRLFPSDDPHAGRLGERRALAALAAEFGVRLPRAALTGGRLHTVRTQPWNRPPAPGETYLIAHVTLD</sequence>
<dbReference type="Gene3D" id="3.40.1580.10">
    <property type="entry name" value="SMI1/KNR4-like"/>
    <property type="match status" value="1"/>
</dbReference>
<feature type="compositionally biased region" description="Basic and acidic residues" evidence="1">
    <location>
        <begin position="563"/>
        <end position="575"/>
    </location>
</feature>
<name>A0A7H8NGV2_9ACTN</name>
<evidence type="ECO:0000313" key="3">
    <source>
        <dbReference type="EMBL" id="QKW53745.1"/>
    </source>
</evidence>
<feature type="region of interest" description="Disordered" evidence="1">
    <location>
        <begin position="554"/>
        <end position="575"/>
    </location>
</feature>
<dbReference type="RefSeq" id="WP_176165449.1">
    <property type="nucleotide sequence ID" value="NZ_CP054929.1"/>
</dbReference>
<gene>
    <name evidence="3" type="ORF">HUT08_34070</name>
</gene>
<dbReference type="Pfam" id="PF09346">
    <property type="entry name" value="SMI1_KNR4"/>
    <property type="match status" value="1"/>
</dbReference>
<protein>
    <submittedName>
        <fullName evidence="3">SMI1/KNR4 family protein</fullName>
    </submittedName>
</protein>
<organism evidence="3 4">
    <name type="scientific">Streptomyces buecherae</name>
    <dbReference type="NCBI Taxonomy" id="2763006"/>
    <lineage>
        <taxon>Bacteria</taxon>
        <taxon>Bacillati</taxon>
        <taxon>Actinomycetota</taxon>
        <taxon>Actinomycetes</taxon>
        <taxon>Kitasatosporales</taxon>
        <taxon>Streptomycetaceae</taxon>
        <taxon>Streptomyces</taxon>
    </lineage>
</organism>
<feature type="domain" description="Knr4/Smi1-like" evidence="2">
    <location>
        <begin position="48"/>
        <end position="180"/>
    </location>
</feature>
<evidence type="ECO:0000259" key="2">
    <source>
        <dbReference type="SMART" id="SM00860"/>
    </source>
</evidence>
<dbReference type="InterPro" id="IPR037883">
    <property type="entry name" value="Knr4/Smi1-like_sf"/>
</dbReference>
<keyword evidence="4" id="KW-1185">Reference proteome</keyword>
<dbReference type="SUPFAM" id="SSF160631">
    <property type="entry name" value="SMI1/KNR4-like"/>
    <property type="match status" value="1"/>
</dbReference>